<sequence>MGNQHCATLRLSLFLSDPTLSCLLLPFHSQRFSTWAQIPRNSAASWIPAS</sequence>
<evidence type="ECO:0000313" key="1">
    <source>
        <dbReference type="EMBL" id="ACD83955.1"/>
    </source>
</evidence>
<accession>B3DY03</accession>
<organism evidence="1 2">
    <name type="scientific">Methylacidiphilum infernorum (isolate V4)</name>
    <name type="common">Methylokorus infernorum (strain V4)</name>
    <dbReference type="NCBI Taxonomy" id="481448"/>
    <lineage>
        <taxon>Bacteria</taxon>
        <taxon>Pseudomonadati</taxon>
        <taxon>Verrucomicrobiota</taxon>
        <taxon>Methylacidiphilae</taxon>
        <taxon>Methylacidiphilales</taxon>
        <taxon>Methylacidiphilaceae</taxon>
        <taxon>Methylacidiphilum (ex Ratnadevi et al. 2023)</taxon>
    </lineage>
</organism>
<evidence type="ECO:0000313" key="2">
    <source>
        <dbReference type="Proteomes" id="UP000009149"/>
    </source>
</evidence>
<proteinExistence type="predicted"/>
<gene>
    <name evidence="1" type="ordered locus">Minf_1901</name>
</gene>
<protein>
    <submittedName>
        <fullName evidence="1">Transposon related ORF</fullName>
    </submittedName>
</protein>
<dbReference type="AlphaFoldDB" id="B3DY03"/>
<dbReference type="KEGG" id="min:Minf_1901"/>
<dbReference type="Proteomes" id="UP000009149">
    <property type="component" value="Chromosome"/>
</dbReference>
<dbReference type="STRING" id="481448.Minf_1901"/>
<dbReference type="EMBL" id="CP000975">
    <property type="protein sequence ID" value="ACD83955.1"/>
    <property type="molecule type" value="Genomic_DNA"/>
</dbReference>
<name>B3DY03_METI4</name>
<reference evidence="1 2" key="1">
    <citation type="journal article" date="2008" name="Biol. Direct">
        <title>Complete genome sequence of the extremely acidophilic methanotroph isolate V4, Methylacidiphilum infernorum, a representative of the bacterial phylum Verrucomicrobia.</title>
        <authorList>
            <person name="Hou S."/>
            <person name="Makarova K.S."/>
            <person name="Saw J.H."/>
            <person name="Senin P."/>
            <person name="Ly B.V."/>
            <person name="Zhou Z."/>
            <person name="Ren Y."/>
            <person name="Wang J."/>
            <person name="Galperin M.Y."/>
            <person name="Omelchenko M.V."/>
            <person name="Wolf Y.I."/>
            <person name="Yutin N."/>
            <person name="Koonin E.V."/>
            <person name="Stott M.B."/>
            <person name="Mountain B.W."/>
            <person name="Crowe M.A."/>
            <person name="Smirnova A.V."/>
            <person name="Dunfield P.F."/>
            <person name="Feng L."/>
            <person name="Wang L."/>
            <person name="Alam M."/>
        </authorList>
    </citation>
    <scope>NUCLEOTIDE SEQUENCE [LARGE SCALE GENOMIC DNA]</scope>
    <source>
        <strain evidence="2">Isolate V4</strain>
    </source>
</reference>
<dbReference type="HOGENOM" id="CLU_3119661_0_0_0"/>